<accession>A0A7Y9ER77</accession>
<dbReference type="Pfam" id="PF00440">
    <property type="entry name" value="TetR_N"/>
    <property type="match status" value="1"/>
</dbReference>
<dbReference type="AlphaFoldDB" id="A0A7Y9ER77"/>
<dbReference type="InterPro" id="IPR001647">
    <property type="entry name" value="HTH_TetR"/>
</dbReference>
<dbReference type="SUPFAM" id="SSF46689">
    <property type="entry name" value="Homeodomain-like"/>
    <property type="match status" value="1"/>
</dbReference>
<dbReference type="Proteomes" id="UP000529783">
    <property type="component" value="Unassembled WGS sequence"/>
</dbReference>
<dbReference type="EMBL" id="JACCBA010000001">
    <property type="protein sequence ID" value="NYD52470.1"/>
    <property type="molecule type" value="Genomic_DNA"/>
</dbReference>
<evidence type="ECO:0000313" key="4">
    <source>
        <dbReference type="EMBL" id="NYD52470.1"/>
    </source>
</evidence>
<dbReference type="GO" id="GO:0003700">
    <property type="term" value="F:DNA-binding transcription factor activity"/>
    <property type="evidence" value="ECO:0007669"/>
    <property type="project" value="TreeGrafter"/>
</dbReference>
<protein>
    <submittedName>
        <fullName evidence="4">AcrR family transcriptional regulator</fullName>
    </submittedName>
</protein>
<dbReference type="GO" id="GO:0000976">
    <property type="term" value="F:transcription cis-regulatory region binding"/>
    <property type="evidence" value="ECO:0007669"/>
    <property type="project" value="TreeGrafter"/>
</dbReference>
<keyword evidence="5" id="KW-1185">Reference proteome</keyword>
<feature type="DNA-binding region" description="H-T-H motif" evidence="2">
    <location>
        <begin position="27"/>
        <end position="46"/>
    </location>
</feature>
<dbReference type="RefSeq" id="WP_179848667.1">
    <property type="nucleotide sequence ID" value="NZ_JACCBA010000001.1"/>
</dbReference>
<dbReference type="InterPro" id="IPR009057">
    <property type="entry name" value="Homeodomain-like_sf"/>
</dbReference>
<organism evidence="4 5">
    <name type="scientific">Actinomadura luteofluorescens</name>
    <dbReference type="NCBI Taxonomy" id="46163"/>
    <lineage>
        <taxon>Bacteria</taxon>
        <taxon>Bacillati</taxon>
        <taxon>Actinomycetota</taxon>
        <taxon>Actinomycetes</taxon>
        <taxon>Streptosporangiales</taxon>
        <taxon>Thermomonosporaceae</taxon>
        <taxon>Actinomadura</taxon>
    </lineage>
</organism>
<evidence type="ECO:0000313" key="5">
    <source>
        <dbReference type="Proteomes" id="UP000529783"/>
    </source>
</evidence>
<evidence type="ECO:0000256" key="1">
    <source>
        <dbReference type="ARBA" id="ARBA00023125"/>
    </source>
</evidence>
<dbReference type="Gene3D" id="1.10.10.60">
    <property type="entry name" value="Homeodomain-like"/>
    <property type="match status" value="1"/>
</dbReference>
<dbReference type="PROSITE" id="PS50977">
    <property type="entry name" value="HTH_TETR_2"/>
    <property type="match status" value="1"/>
</dbReference>
<dbReference type="InterPro" id="IPR050109">
    <property type="entry name" value="HTH-type_TetR-like_transc_reg"/>
</dbReference>
<dbReference type="PANTHER" id="PTHR30055">
    <property type="entry name" value="HTH-TYPE TRANSCRIPTIONAL REGULATOR RUTR"/>
    <property type="match status" value="1"/>
</dbReference>
<dbReference type="PANTHER" id="PTHR30055:SF219">
    <property type="entry name" value="TRANSCRIPTIONAL REGULATORY PROTEIN"/>
    <property type="match status" value="1"/>
</dbReference>
<reference evidence="4 5" key="1">
    <citation type="submission" date="2020-07" db="EMBL/GenBank/DDBJ databases">
        <title>Sequencing the genomes of 1000 actinobacteria strains.</title>
        <authorList>
            <person name="Klenk H.-P."/>
        </authorList>
    </citation>
    <scope>NUCLEOTIDE SEQUENCE [LARGE SCALE GENOMIC DNA]</scope>
    <source>
        <strain evidence="4 5">DSM 40398</strain>
    </source>
</reference>
<evidence type="ECO:0000256" key="2">
    <source>
        <dbReference type="PROSITE-ProRule" id="PRU00335"/>
    </source>
</evidence>
<dbReference type="Gene3D" id="1.10.357.10">
    <property type="entry name" value="Tetracycline Repressor, domain 2"/>
    <property type="match status" value="1"/>
</dbReference>
<feature type="domain" description="HTH tetR-type" evidence="3">
    <location>
        <begin position="4"/>
        <end position="64"/>
    </location>
</feature>
<gene>
    <name evidence="4" type="ORF">BJY14_008453</name>
</gene>
<comment type="caution">
    <text evidence="4">The sequence shown here is derived from an EMBL/GenBank/DDBJ whole genome shotgun (WGS) entry which is preliminary data.</text>
</comment>
<proteinExistence type="predicted"/>
<keyword evidence="1 2" id="KW-0238">DNA-binding</keyword>
<sequence length="205" mass="22343">MEENLTVERIIDVATRLFAELGFDGTPVELVAEAAGVDTATLTALTGGKTELYKTVMARVHEAEVHMVQAALASTPRTMAGLTELADAYLDFHVSNPHTSMLWMHRWMGDAAATAELDVRYRGPIISMVTDAVGPMAPDDVQTDFVTWTIIWSVAGFITGGMLHSDHSPARTAPAESAISPETLEEFRTNLHALVLRMYGPKNYP</sequence>
<evidence type="ECO:0000259" key="3">
    <source>
        <dbReference type="PROSITE" id="PS50977"/>
    </source>
</evidence>
<name>A0A7Y9ER77_9ACTN</name>